<sequence length="304" mass="32955">MAAAMNESRRNMTIQDEYKLDQAEGLRRMRARKPVKVIAIASGKGGVGKTNVAVNLAVALAQQGAKPLLFDADLGLGNVDVLLGLSPRYNLSHVISGEKSMDEVLITGPWNMRILPAASGVARMANLDAQSQSNLIQGIGDLSLDMDYLLIDLPAGIAGDVLTFSQAAQEVLVVLSNEPASITDAYALIKVLSRNHGIRRFKVLPNMVRDQKEGEALFQRIAKVADGYLDVTLEQVGTLPLDPALRAAVRAQKAVVELYPESPVSRALRDVAMTIERWPHSFNAAGHMAFFMERLLMANPESSI</sequence>
<proteinExistence type="predicted"/>
<name>A0ACD5HIT4_9PROT</name>
<dbReference type="Proteomes" id="UP001195965">
    <property type="component" value="Chromosome"/>
</dbReference>
<accession>A0ACD5HIT4</accession>
<keyword evidence="2" id="KW-1185">Reference proteome</keyword>
<evidence type="ECO:0000313" key="1">
    <source>
        <dbReference type="EMBL" id="XRI74794.1"/>
    </source>
</evidence>
<protein>
    <submittedName>
        <fullName evidence="1">MinD/ParA family protein</fullName>
    </submittedName>
</protein>
<reference evidence="1 2" key="1">
    <citation type="journal article" date="2021" name="ISME J.">
        <title>Genomic evolution of the class Acidithiobacillia: deep-branching Proteobacteria living in extreme acidic conditions.</title>
        <authorList>
            <person name="Moya-Beltran A."/>
            <person name="Beard S."/>
            <person name="Rojas-Villalobos C."/>
            <person name="Issotta F."/>
            <person name="Gallardo Y."/>
            <person name="Ulloa R."/>
            <person name="Giaveno A."/>
            <person name="Degli Esposti M."/>
            <person name="Johnson D.B."/>
            <person name="Quatrini R."/>
        </authorList>
    </citation>
    <scope>NUCLEOTIDE SEQUENCE [LARGE SCALE GENOMIC DNA]</scope>
    <source>
        <strain evidence="1 2">GG1-14</strain>
    </source>
</reference>
<evidence type="ECO:0000313" key="2">
    <source>
        <dbReference type="Proteomes" id="UP001195965"/>
    </source>
</evidence>
<gene>
    <name evidence="1" type="ORF">HHS34_006240</name>
</gene>
<organism evidence="1 2">
    <name type="scientific">Acidithiobacillus montserratensis</name>
    <dbReference type="NCBI Taxonomy" id="2729135"/>
    <lineage>
        <taxon>Bacteria</taxon>
        <taxon>Pseudomonadati</taxon>
        <taxon>Pseudomonadota</taxon>
        <taxon>Acidithiobacillia</taxon>
        <taxon>Acidithiobacillales</taxon>
        <taxon>Acidithiobacillaceae</taxon>
        <taxon>Acidithiobacillus</taxon>
    </lineage>
</organism>
<dbReference type="EMBL" id="CP127526">
    <property type="protein sequence ID" value="XRI74794.1"/>
    <property type="molecule type" value="Genomic_DNA"/>
</dbReference>